<evidence type="ECO:0000256" key="5">
    <source>
        <dbReference type="HAMAP-Rule" id="MF_00737"/>
    </source>
</evidence>
<organism evidence="9 10">
    <name type="scientific">Leminorella richardii</name>
    <dbReference type="NCBI Taxonomy" id="158841"/>
    <lineage>
        <taxon>Bacteria</taxon>
        <taxon>Pseudomonadati</taxon>
        <taxon>Pseudomonadota</taxon>
        <taxon>Gammaproteobacteria</taxon>
        <taxon>Enterobacterales</taxon>
        <taxon>Budviciaceae</taxon>
        <taxon>Leminorella</taxon>
    </lineage>
</organism>
<dbReference type="RefSeq" id="WP_111740920.1">
    <property type="nucleotide sequence ID" value="NZ_LR698987.1"/>
</dbReference>
<feature type="binding site" evidence="5">
    <location>
        <position position="157"/>
    </location>
    <ligand>
        <name>Mn(2+)</name>
        <dbReference type="ChEBI" id="CHEBI:29035"/>
        <label>2</label>
    </ligand>
</feature>
<dbReference type="Gene3D" id="3.40.800.10">
    <property type="entry name" value="Ureohydrolase domain"/>
    <property type="match status" value="1"/>
</dbReference>
<evidence type="ECO:0000256" key="6">
    <source>
        <dbReference type="NCBIfam" id="TIGR01227"/>
    </source>
</evidence>
<dbReference type="PIRSF" id="PIRSF036979">
    <property type="entry name" value="Arginase"/>
    <property type="match status" value="1"/>
</dbReference>
<dbReference type="PANTHER" id="PTHR11358:SF35">
    <property type="entry name" value="FORMIMIDOYLGLUTAMASE"/>
    <property type="match status" value="1"/>
</dbReference>
<dbReference type="Proteomes" id="UP000249005">
    <property type="component" value="Chromosome 1"/>
</dbReference>
<dbReference type="GO" id="GO:0030145">
    <property type="term" value="F:manganese ion binding"/>
    <property type="evidence" value="ECO:0007669"/>
    <property type="project" value="UniProtKB-UniRule"/>
</dbReference>
<feature type="binding site" evidence="5">
    <location>
        <position position="248"/>
    </location>
    <ligand>
        <name>Mn(2+)</name>
        <dbReference type="ChEBI" id="CHEBI:29035"/>
        <label>2</label>
    </ligand>
</feature>
<comment type="function">
    <text evidence="5">Catalyzes the conversion of N-formimidoyl-L-glutamate to L-glutamate and formamide.</text>
</comment>
<dbReference type="InterPro" id="IPR006035">
    <property type="entry name" value="Ureohydrolase"/>
</dbReference>
<dbReference type="KEGG" id="lri:NCTC12151_02485"/>
<dbReference type="CDD" id="cd09988">
    <property type="entry name" value="Formimidoylglutamase"/>
    <property type="match status" value="1"/>
</dbReference>
<dbReference type="EMBL" id="LS483470">
    <property type="protein sequence ID" value="SQI42151.1"/>
    <property type="molecule type" value="Genomic_DNA"/>
</dbReference>
<evidence type="ECO:0000313" key="9">
    <source>
        <dbReference type="EMBL" id="SQI42151.1"/>
    </source>
</evidence>
<protein>
    <recommendedName>
        <fullName evidence="5 6">Formimidoylglutamase</fullName>
        <ecNumber evidence="5 6">3.5.3.8</ecNumber>
    </recommendedName>
    <alternativeName>
        <fullName evidence="5">Formiminoglutamase</fullName>
    </alternativeName>
    <alternativeName>
        <fullName evidence="5">Formiminoglutamate hydrolase</fullName>
    </alternativeName>
</protein>
<keyword evidence="1 5" id="KW-0479">Metal-binding</keyword>
<dbReference type="EC" id="3.5.3.8" evidence="5 6"/>
<dbReference type="UniPathway" id="UPA00379">
    <property type="reaction ID" value="UER00552"/>
</dbReference>
<evidence type="ECO:0000256" key="2">
    <source>
        <dbReference type="ARBA" id="ARBA00022801"/>
    </source>
</evidence>
<dbReference type="OrthoDB" id="9789727at2"/>
<dbReference type="GO" id="GO:0050415">
    <property type="term" value="F:formimidoylglutamase activity"/>
    <property type="evidence" value="ECO:0007669"/>
    <property type="project" value="UniProtKB-UniRule"/>
</dbReference>
<dbReference type="InterPro" id="IPR005923">
    <property type="entry name" value="HutG"/>
</dbReference>
<dbReference type="GO" id="GO:0033389">
    <property type="term" value="P:putrescine biosynthetic process from arginine, via agmatine"/>
    <property type="evidence" value="ECO:0007669"/>
    <property type="project" value="TreeGrafter"/>
</dbReference>
<evidence type="ECO:0000256" key="3">
    <source>
        <dbReference type="ARBA" id="ARBA00022808"/>
    </source>
</evidence>
<keyword evidence="4 5" id="KW-0464">Manganese</keyword>
<comment type="pathway">
    <text evidence="5">Amino-acid degradation; L-histidine degradation into L-glutamate; L-glutamate from N-formimidoyl-L-glutamate (hydrolase route): step 1/1.</text>
</comment>
<dbReference type="NCBIfam" id="TIGR01227">
    <property type="entry name" value="hutG"/>
    <property type="match status" value="1"/>
</dbReference>
<name>A0A2X4UTI0_9GAMM</name>
<evidence type="ECO:0000313" key="10">
    <source>
        <dbReference type="Proteomes" id="UP000249005"/>
    </source>
</evidence>
<feature type="binding site" evidence="5">
    <location>
        <position position="246"/>
    </location>
    <ligand>
        <name>Mn(2+)</name>
        <dbReference type="ChEBI" id="CHEBI:29035"/>
        <label>2</label>
    </ligand>
</feature>
<comment type="similarity">
    <text evidence="5 8">Belongs to the arginase family.</text>
</comment>
<dbReference type="InterPro" id="IPR023696">
    <property type="entry name" value="Ureohydrolase_dom_sf"/>
</dbReference>
<keyword evidence="2 5" id="KW-0378">Hydrolase</keyword>
<gene>
    <name evidence="5 9" type="primary">hutG</name>
    <name evidence="9" type="ORF">NCTC12151_02485</name>
</gene>
<feature type="binding site" evidence="5">
    <location>
        <position position="155"/>
    </location>
    <ligand>
        <name>Mn(2+)</name>
        <dbReference type="ChEBI" id="CHEBI:29035"/>
        <label>2</label>
    </ligand>
</feature>
<comment type="cofactor">
    <cofactor evidence="5 7">
        <name>Mn(2+)</name>
        <dbReference type="ChEBI" id="CHEBI:29035"/>
    </cofactor>
    <text evidence="5 7">Binds 2 manganese ions per subunit.</text>
</comment>
<dbReference type="Pfam" id="PF00491">
    <property type="entry name" value="Arginase"/>
    <property type="match status" value="1"/>
</dbReference>
<evidence type="ECO:0000256" key="7">
    <source>
        <dbReference type="PIRSR" id="PIRSR036979-1"/>
    </source>
</evidence>
<feature type="binding site" evidence="7">
    <location>
        <position position="248"/>
    </location>
    <ligand>
        <name>Mn(2+)</name>
        <dbReference type="ChEBI" id="CHEBI:29035"/>
        <label>1</label>
    </ligand>
</feature>
<evidence type="ECO:0000256" key="8">
    <source>
        <dbReference type="PROSITE-ProRule" id="PRU00742"/>
    </source>
</evidence>
<keyword evidence="10" id="KW-1185">Reference proteome</keyword>
<feature type="binding site" evidence="5 7">
    <location>
        <position position="159"/>
    </location>
    <ligand>
        <name>Mn(2+)</name>
        <dbReference type="ChEBI" id="CHEBI:29035"/>
        <label>1</label>
    </ligand>
</feature>
<reference evidence="9 10" key="1">
    <citation type="submission" date="2018-06" db="EMBL/GenBank/DDBJ databases">
        <authorList>
            <consortium name="Pathogen Informatics"/>
            <person name="Doyle S."/>
        </authorList>
    </citation>
    <scope>NUCLEOTIDE SEQUENCE [LARGE SCALE GENOMIC DNA]</scope>
    <source>
        <strain evidence="9 10">NCTC12151</strain>
    </source>
</reference>
<dbReference type="SUPFAM" id="SSF52768">
    <property type="entry name" value="Arginase/deacetylase"/>
    <property type="match status" value="1"/>
</dbReference>
<comment type="catalytic activity">
    <reaction evidence="5">
        <text>N-formimidoyl-L-glutamate + H2O = formamide + L-glutamate</text>
        <dbReference type="Rhea" id="RHEA:22492"/>
        <dbReference type="ChEBI" id="CHEBI:15377"/>
        <dbReference type="ChEBI" id="CHEBI:16397"/>
        <dbReference type="ChEBI" id="CHEBI:29985"/>
        <dbReference type="ChEBI" id="CHEBI:58928"/>
        <dbReference type="EC" id="3.5.3.8"/>
    </reaction>
</comment>
<dbReference type="GO" id="GO:0019557">
    <property type="term" value="P:L-histidine catabolic process to glutamate and formate"/>
    <property type="evidence" value="ECO:0007669"/>
    <property type="project" value="UniProtKB-UniPathway"/>
</dbReference>
<proteinExistence type="inferred from homology"/>
<dbReference type="PANTHER" id="PTHR11358">
    <property type="entry name" value="ARGINASE/AGMATINASE"/>
    <property type="match status" value="1"/>
</dbReference>
<dbReference type="PROSITE" id="PS51409">
    <property type="entry name" value="ARGINASE_2"/>
    <property type="match status" value="1"/>
</dbReference>
<evidence type="ECO:0000256" key="1">
    <source>
        <dbReference type="ARBA" id="ARBA00022723"/>
    </source>
</evidence>
<feature type="binding site" evidence="7">
    <location>
        <position position="157"/>
    </location>
    <ligand>
        <name>Mn(2+)</name>
        <dbReference type="ChEBI" id="CHEBI:29035"/>
        <label>1</label>
    </ligand>
</feature>
<feature type="binding site" evidence="5 7">
    <location>
        <position position="130"/>
    </location>
    <ligand>
        <name>Mn(2+)</name>
        <dbReference type="ChEBI" id="CHEBI:29035"/>
        <label>1</label>
    </ligand>
</feature>
<dbReference type="GO" id="GO:0008783">
    <property type="term" value="F:agmatinase activity"/>
    <property type="evidence" value="ECO:0007669"/>
    <property type="project" value="TreeGrafter"/>
</dbReference>
<sequence>MSRWAVTDPEVWQGRNDLAEADNALRVFQTVAQGHYDRLDAISQSVVMLGFACDEGVRRNQGRAGAAAAPDALRRALANLASHRGHDDLIDIGTLYVEDDQLEQAQQALSSKVQACQQRGRCTLVLGGGHETAFAHGMGIYQAYPESRVGIINFDAHLDLRASSRATSGTPFRQLADYCQQQNRPFHYLCVGASLAANTQALVSEAQRLGVEVVWDSDCHTSRLAEVAHQIDAFIERCDAIYLTLDLDVLPGWQMPGVSAPAAYGLPIENLLPLLKGVCRHDRLRAVDLVEYNPQFDTQQLGARVAGRIIWQLLHDWQHKALGSSASR</sequence>
<dbReference type="AlphaFoldDB" id="A0A2X4UTI0"/>
<feature type="binding site" evidence="5 7">
    <location>
        <position position="155"/>
    </location>
    <ligand>
        <name>Mn(2+)</name>
        <dbReference type="ChEBI" id="CHEBI:29035"/>
        <label>1</label>
    </ligand>
</feature>
<dbReference type="HAMAP" id="MF_00737">
    <property type="entry name" value="Formimidoylglutam"/>
    <property type="match status" value="1"/>
</dbReference>
<keyword evidence="3 5" id="KW-0369">Histidine metabolism</keyword>
<evidence type="ECO:0000256" key="4">
    <source>
        <dbReference type="ARBA" id="ARBA00023211"/>
    </source>
</evidence>
<feature type="binding site" evidence="5 7">
    <location>
        <position position="246"/>
    </location>
    <ligand>
        <name>Mn(2+)</name>
        <dbReference type="ChEBI" id="CHEBI:29035"/>
        <label>1</label>
    </ligand>
</feature>
<accession>A0A2X4UTI0</accession>
<dbReference type="GO" id="GO:0019556">
    <property type="term" value="P:L-histidine catabolic process to glutamate and formamide"/>
    <property type="evidence" value="ECO:0007669"/>
    <property type="project" value="UniProtKB-UniRule"/>
</dbReference>